<reference evidence="1" key="1">
    <citation type="submission" date="2012-04" db="EMBL/GenBank/DDBJ databases">
        <title>The Genome Sequence of Loa loa.</title>
        <authorList>
            <consortium name="The Broad Institute Genome Sequencing Platform"/>
            <consortium name="Broad Institute Genome Sequencing Center for Infectious Disease"/>
            <person name="Nutman T.B."/>
            <person name="Fink D.L."/>
            <person name="Russ C."/>
            <person name="Young S."/>
            <person name="Zeng Q."/>
            <person name="Gargeya S."/>
            <person name="Alvarado L."/>
            <person name="Berlin A."/>
            <person name="Chapman S.B."/>
            <person name="Chen Z."/>
            <person name="Freedman E."/>
            <person name="Gellesch M."/>
            <person name="Goldberg J."/>
            <person name="Griggs A."/>
            <person name="Gujja S."/>
            <person name="Heilman E.R."/>
            <person name="Heiman D."/>
            <person name="Howarth C."/>
            <person name="Mehta T."/>
            <person name="Neiman D."/>
            <person name="Pearson M."/>
            <person name="Roberts A."/>
            <person name="Saif S."/>
            <person name="Shea T."/>
            <person name="Shenoy N."/>
            <person name="Sisk P."/>
            <person name="Stolte C."/>
            <person name="Sykes S."/>
            <person name="White J."/>
            <person name="Yandava C."/>
            <person name="Haas B."/>
            <person name="Henn M.R."/>
            <person name="Nusbaum C."/>
            <person name="Birren B."/>
        </authorList>
    </citation>
    <scope>NUCLEOTIDE SEQUENCE [LARGE SCALE GENOMIC DNA]</scope>
</reference>
<gene>
    <name evidence="1" type="ORF">LOAG_08014</name>
</gene>
<organism evidence="1">
    <name type="scientific">Loa loa</name>
    <name type="common">Eye worm</name>
    <name type="synonym">Filaria loa</name>
    <dbReference type="NCBI Taxonomy" id="7209"/>
    <lineage>
        <taxon>Eukaryota</taxon>
        <taxon>Metazoa</taxon>
        <taxon>Ecdysozoa</taxon>
        <taxon>Nematoda</taxon>
        <taxon>Chromadorea</taxon>
        <taxon>Rhabditida</taxon>
        <taxon>Spirurina</taxon>
        <taxon>Spiruromorpha</taxon>
        <taxon>Filarioidea</taxon>
        <taxon>Onchocercidae</taxon>
        <taxon>Loa</taxon>
    </lineage>
</organism>
<evidence type="ECO:0000313" key="1">
    <source>
        <dbReference type="EMBL" id="EFO20476.1"/>
    </source>
</evidence>
<dbReference type="GeneID" id="9945439"/>
<accession>A0A1S0TUL1</accession>
<sequence>MKQKEPKANLWHLTTSKHFPRNTGLAPISHTSALTSVYGTHVSHMVVGTYLVEQESDKGWFKGIEEKGEGGEKKQVFNLKSTTTFEKTEKAIILEDLFWENFSQEGERDDMKG</sequence>
<dbReference type="RefSeq" id="XP_003143594.1">
    <property type="nucleotide sequence ID" value="XM_003143546.1"/>
</dbReference>
<proteinExistence type="predicted"/>
<protein>
    <submittedName>
        <fullName evidence="1">Uncharacterized protein</fullName>
    </submittedName>
</protein>
<dbReference type="KEGG" id="loa:LOAG_08014"/>
<dbReference type="EMBL" id="JH712088">
    <property type="protein sequence ID" value="EFO20476.1"/>
    <property type="molecule type" value="Genomic_DNA"/>
</dbReference>
<name>A0A1S0TUL1_LOALO</name>
<dbReference type="AlphaFoldDB" id="A0A1S0TUL1"/>
<dbReference type="InParanoid" id="A0A1S0TUL1"/>
<dbReference type="CTD" id="9945439"/>